<protein>
    <submittedName>
        <fullName evidence="1">6569_t:CDS:1</fullName>
    </submittedName>
</protein>
<accession>A0A9W4T241</accession>
<keyword evidence="2" id="KW-1185">Reference proteome</keyword>
<name>A0A9W4T241_9GLOM</name>
<dbReference type="AlphaFoldDB" id="A0A9W4T241"/>
<comment type="caution">
    <text evidence="1">The sequence shown here is derived from an EMBL/GenBank/DDBJ whole genome shotgun (WGS) entry which is preliminary data.</text>
</comment>
<sequence length="41" mass="4788">KDLQEIVHALKTEFSELRIKEYHGKSDPIEKAQDFSNVKES</sequence>
<reference evidence="1" key="1">
    <citation type="submission" date="2022-08" db="EMBL/GenBank/DDBJ databases">
        <authorList>
            <person name="Kallberg Y."/>
            <person name="Tangrot J."/>
            <person name="Rosling A."/>
        </authorList>
    </citation>
    <scope>NUCLEOTIDE SEQUENCE</scope>
    <source>
        <strain evidence="1">Wild A</strain>
    </source>
</reference>
<dbReference type="OrthoDB" id="2373574at2759"/>
<dbReference type="EMBL" id="CAMKVN010005517">
    <property type="protein sequence ID" value="CAI2188971.1"/>
    <property type="molecule type" value="Genomic_DNA"/>
</dbReference>
<evidence type="ECO:0000313" key="1">
    <source>
        <dbReference type="EMBL" id="CAI2188971.1"/>
    </source>
</evidence>
<proteinExistence type="predicted"/>
<evidence type="ECO:0000313" key="2">
    <source>
        <dbReference type="Proteomes" id="UP001153678"/>
    </source>
</evidence>
<feature type="non-terminal residue" evidence="1">
    <location>
        <position position="1"/>
    </location>
</feature>
<gene>
    <name evidence="1" type="ORF">FWILDA_LOCUS13847</name>
</gene>
<organism evidence="1 2">
    <name type="scientific">Funneliformis geosporum</name>
    <dbReference type="NCBI Taxonomy" id="1117311"/>
    <lineage>
        <taxon>Eukaryota</taxon>
        <taxon>Fungi</taxon>
        <taxon>Fungi incertae sedis</taxon>
        <taxon>Mucoromycota</taxon>
        <taxon>Glomeromycotina</taxon>
        <taxon>Glomeromycetes</taxon>
        <taxon>Glomerales</taxon>
        <taxon>Glomeraceae</taxon>
        <taxon>Funneliformis</taxon>
    </lineage>
</organism>
<dbReference type="Proteomes" id="UP001153678">
    <property type="component" value="Unassembled WGS sequence"/>
</dbReference>